<feature type="transmembrane region" description="Helical" evidence="1">
    <location>
        <begin position="226"/>
        <end position="245"/>
    </location>
</feature>
<feature type="transmembrane region" description="Helical" evidence="1">
    <location>
        <begin position="325"/>
        <end position="347"/>
    </location>
</feature>
<keyword evidence="1" id="KW-1133">Transmembrane helix</keyword>
<accession>A0A411HH27</accession>
<keyword evidence="4" id="KW-1185">Reference proteome</keyword>
<evidence type="ECO:0000259" key="2">
    <source>
        <dbReference type="Pfam" id="PF01757"/>
    </source>
</evidence>
<dbReference type="PANTHER" id="PTHR23028">
    <property type="entry name" value="ACETYLTRANSFERASE"/>
    <property type="match status" value="1"/>
</dbReference>
<dbReference type="EMBL" id="CP035704">
    <property type="protein sequence ID" value="QBB69799.1"/>
    <property type="molecule type" value="Genomic_DNA"/>
</dbReference>
<feature type="transmembrane region" description="Helical" evidence="1">
    <location>
        <begin position="353"/>
        <end position="375"/>
    </location>
</feature>
<dbReference type="AlphaFoldDB" id="A0A411HH27"/>
<dbReference type="GO" id="GO:0009103">
    <property type="term" value="P:lipopolysaccharide biosynthetic process"/>
    <property type="evidence" value="ECO:0007669"/>
    <property type="project" value="TreeGrafter"/>
</dbReference>
<reference evidence="3 4" key="1">
    <citation type="submission" date="2019-01" db="EMBL/GenBank/DDBJ databases">
        <title>Pseudolysobacter antarctica gen. nov., sp. nov., isolated from Fildes Peninsula, Antarctica.</title>
        <authorList>
            <person name="Wei Z."/>
            <person name="Peng F."/>
        </authorList>
    </citation>
    <scope>NUCLEOTIDE SEQUENCE [LARGE SCALE GENOMIC DNA]</scope>
    <source>
        <strain evidence="3 4">AQ6-296</strain>
    </source>
</reference>
<feature type="transmembrane region" description="Helical" evidence="1">
    <location>
        <begin position="170"/>
        <end position="189"/>
    </location>
</feature>
<dbReference type="GO" id="GO:0016747">
    <property type="term" value="F:acyltransferase activity, transferring groups other than amino-acyl groups"/>
    <property type="evidence" value="ECO:0007669"/>
    <property type="project" value="InterPro"/>
</dbReference>
<dbReference type="GO" id="GO:0016020">
    <property type="term" value="C:membrane"/>
    <property type="evidence" value="ECO:0007669"/>
    <property type="project" value="TreeGrafter"/>
</dbReference>
<dbReference type="InterPro" id="IPR002656">
    <property type="entry name" value="Acyl_transf_3_dom"/>
</dbReference>
<evidence type="ECO:0000313" key="4">
    <source>
        <dbReference type="Proteomes" id="UP000291562"/>
    </source>
</evidence>
<feature type="transmembrane region" description="Helical" evidence="1">
    <location>
        <begin position="67"/>
        <end position="84"/>
    </location>
</feature>
<feature type="domain" description="Acyltransferase 3" evidence="2">
    <location>
        <begin position="24"/>
        <end position="370"/>
    </location>
</feature>
<keyword evidence="1" id="KW-0472">Membrane</keyword>
<proteinExistence type="predicted"/>
<dbReference type="Proteomes" id="UP000291562">
    <property type="component" value="Chromosome"/>
</dbReference>
<keyword evidence="1" id="KW-0812">Transmembrane</keyword>
<keyword evidence="3" id="KW-0012">Acyltransferase</keyword>
<evidence type="ECO:0000313" key="3">
    <source>
        <dbReference type="EMBL" id="QBB69799.1"/>
    </source>
</evidence>
<dbReference type="PANTHER" id="PTHR23028:SF53">
    <property type="entry name" value="ACYL_TRANSF_3 DOMAIN-CONTAINING PROTEIN"/>
    <property type="match status" value="1"/>
</dbReference>
<organism evidence="3 4">
    <name type="scientific">Pseudolysobacter antarcticus</name>
    <dbReference type="NCBI Taxonomy" id="2511995"/>
    <lineage>
        <taxon>Bacteria</taxon>
        <taxon>Pseudomonadati</taxon>
        <taxon>Pseudomonadota</taxon>
        <taxon>Gammaproteobacteria</taxon>
        <taxon>Lysobacterales</taxon>
        <taxon>Rhodanobacteraceae</taxon>
        <taxon>Pseudolysobacter</taxon>
    </lineage>
</organism>
<dbReference type="OrthoDB" id="9767863at2"/>
<evidence type="ECO:0000256" key="1">
    <source>
        <dbReference type="SAM" id="Phobius"/>
    </source>
</evidence>
<dbReference type="Pfam" id="PF01757">
    <property type="entry name" value="Acyl_transf_3"/>
    <property type="match status" value="1"/>
</dbReference>
<keyword evidence="3" id="KW-0808">Transferase</keyword>
<feature type="transmembrane region" description="Helical" evidence="1">
    <location>
        <begin position="34"/>
        <end position="61"/>
    </location>
</feature>
<name>A0A411HH27_9GAMM</name>
<dbReference type="KEGG" id="xbc:ELE36_05100"/>
<sequence>MSSVIDRAITPSSADNAAGTDRNSGIDALRGMSILFVILNHVGIRIPLAKTALATLIPAWLLQRMNYNGYEAVFIFFVISGFLITRRSQERWGDLRYMPPRKFYLLRAARIVPCLLLVIALLSLSHLLAVPNFVIDKPEQSLPAAITSALGLYLNWYESLTGYLPGGWDVLWSLSIEEVFYIVFPLVCLTLGRSRWLLALSLGVLALSLPFTRAAIVGNEIWLEKAYLPGMSAIAIGVLTAMFAARFPSPKSWLAPLLCVVGIAGIGTVLFAGSAIWHLIQDGAVLLLCVSAAILVLGLHWQAASASPWQLRWLGWLRSCGRLSYEIYLFHMFCVFGVIGIAHASGFSVEWGFIWYVPALGLSWLLGWMVARGFSVPCERWVRRRFGTSTIAPS</sequence>
<feature type="transmembrane region" description="Helical" evidence="1">
    <location>
        <begin position="196"/>
        <end position="214"/>
    </location>
</feature>
<protein>
    <submittedName>
        <fullName evidence="3">Acyltransferase</fullName>
    </submittedName>
</protein>
<feature type="transmembrane region" description="Helical" evidence="1">
    <location>
        <begin position="104"/>
        <end position="129"/>
    </location>
</feature>
<gene>
    <name evidence="3" type="ORF">ELE36_05100</name>
</gene>
<feature type="transmembrane region" description="Helical" evidence="1">
    <location>
        <begin position="257"/>
        <end position="277"/>
    </location>
</feature>
<feature type="transmembrane region" description="Helical" evidence="1">
    <location>
        <begin position="283"/>
        <end position="304"/>
    </location>
</feature>
<dbReference type="RefSeq" id="WP_129832059.1">
    <property type="nucleotide sequence ID" value="NZ_CP035704.1"/>
</dbReference>
<dbReference type="InterPro" id="IPR050879">
    <property type="entry name" value="Acyltransferase_3"/>
</dbReference>